<accession>A0A8H5BQP0</accession>
<dbReference type="OrthoDB" id="3063716at2759"/>
<dbReference type="Proteomes" id="UP000567179">
    <property type="component" value="Unassembled WGS sequence"/>
</dbReference>
<proteinExistence type="predicted"/>
<feature type="region of interest" description="Disordered" evidence="1">
    <location>
        <begin position="224"/>
        <end position="263"/>
    </location>
</feature>
<evidence type="ECO:0000256" key="1">
    <source>
        <dbReference type="SAM" id="MobiDB-lite"/>
    </source>
</evidence>
<evidence type="ECO:0000313" key="2">
    <source>
        <dbReference type="EMBL" id="KAF5327301.1"/>
    </source>
</evidence>
<dbReference type="EMBL" id="JAACJJ010000014">
    <property type="protein sequence ID" value="KAF5327301.1"/>
    <property type="molecule type" value="Genomic_DNA"/>
</dbReference>
<feature type="region of interest" description="Disordered" evidence="1">
    <location>
        <begin position="1"/>
        <end position="23"/>
    </location>
</feature>
<organism evidence="2 3">
    <name type="scientific">Psilocybe cf. subviscida</name>
    <dbReference type="NCBI Taxonomy" id="2480587"/>
    <lineage>
        <taxon>Eukaryota</taxon>
        <taxon>Fungi</taxon>
        <taxon>Dikarya</taxon>
        <taxon>Basidiomycota</taxon>
        <taxon>Agaricomycotina</taxon>
        <taxon>Agaricomycetes</taxon>
        <taxon>Agaricomycetidae</taxon>
        <taxon>Agaricales</taxon>
        <taxon>Agaricineae</taxon>
        <taxon>Strophariaceae</taxon>
        <taxon>Psilocybe</taxon>
    </lineage>
</organism>
<keyword evidence="3" id="KW-1185">Reference proteome</keyword>
<feature type="region of interest" description="Disordered" evidence="1">
    <location>
        <begin position="103"/>
        <end position="125"/>
    </location>
</feature>
<protein>
    <submittedName>
        <fullName evidence="2">Uncharacterized protein</fullName>
    </submittedName>
</protein>
<comment type="caution">
    <text evidence="2">The sequence shown here is derived from an EMBL/GenBank/DDBJ whole genome shotgun (WGS) entry which is preliminary data.</text>
</comment>
<evidence type="ECO:0000313" key="3">
    <source>
        <dbReference type="Proteomes" id="UP000567179"/>
    </source>
</evidence>
<feature type="compositionally biased region" description="Basic residues" evidence="1">
    <location>
        <begin position="234"/>
        <end position="244"/>
    </location>
</feature>
<gene>
    <name evidence="2" type="ORF">D9619_004326</name>
</gene>
<sequence length="311" mass="34694">MGLPHFENPHLLPQTTEPATRAELYPIDDDERIHRNEAEDEEAVKELRKLLRKRVRYEVVASVSPESSKRRKLESNNQQEVGEEEEQLVLFRLVSSAKDPKLVSLLPAPSPPTLTRPPDSEDTEAQAMIRKQRSEAASIDGATILLYAAASEPRTGPARVPVKLREDIPNPPCLIVLGTMQGRRNTRPPVPPSKLLYHPYTADASPPSLIPPHKAKCLVATIAESQADSPSAPTHRRSRHRRKSKVDLQPPKARPPPQFWRPGPGMTGKCRGYAYGYPGSFLAAAEARGYVNEMSAQKYKHDTMKKGRYAE</sequence>
<name>A0A8H5BQP0_9AGAR</name>
<feature type="region of interest" description="Disordered" evidence="1">
    <location>
        <begin position="59"/>
        <end position="85"/>
    </location>
</feature>
<reference evidence="2 3" key="1">
    <citation type="journal article" date="2020" name="ISME J.">
        <title>Uncovering the hidden diversity of litter-decomposition mechanisms in mushroom-forming fungi.</title>
        <authorList>
            <person name="Floudas D."/>
            <person name="Bentzer J."/>
            <person name="Ahren D."/>
            <person name="Johansson T."/>
            <person name="Persson P."/>
            <person name="Tunlid A."/>
        </authorList>
    </citation>
    <scope>NUCLEOTIDE SEQUENCE [LARGE SCALE GENOMIC DNA]</scope>
    <source>
        <strain evidence="2 3">CBS 101986</strain>
    </source>
</reference>
<dbReference type="AlphaFoldDB" id="A0A8H5BQP0"/>